<evidence type="ECO:0008006" key="3">
    <source>
        <dbReference type="Google" id="ProtNLM"/>
    </source>
</evidence>
<proteinExistence type="predicted"/>
<dbReference type="InterPro" id="IPR027417">
    <property type="entry name" value="P-loop_NTPase"/>
</dbReference>
<dbReference type="Proteomes" id="UP000197418">
    <property type="component" value="Chromosome"/>
</dbReference>
<dbReference type="Gene3D" id="3.40.50.300">
    <property type="entry name" value="P-loop containing nucleotide triphosphate hydrolases"/>
    <property type="match status" value="1"/>
</dbReference>
<dbReference type="SUPFAM" id="SSF52540">
    <property type="entry name" value="P-loop containing nucleoside triphosphate hydrolases"/>
    <property type="match status" value="1"/>
</dbReference>
<dbReference type="KEGG" id="tpaf:A3L08_06675"/>
<sequence length="65" mass="6957">MIIVVTGTPGVGKTTISKLLAERLGCRYAGIKESAIERGVKKRAGIVDWSDAYDEVLPYSMLGGD</sequence>
<accession>A0A218P8D1</accession>
<evidence type="ECO:0000313" key="2">
    <source>
        <dbReference type="Proteomes" id="UP000197418"/>
    </source>
</evidence>
<organism evidence="1 2">
    <name type="scientific">Thermococcus pacificus</name>
    <dbReference type="NCBI Taxonomy" id="71998"/>
    <lineage>
        <taxon>Archaea</taxon>
        <taxon>Methanobacteriati</taxon>
        <taxon>Methanobacteriota</taxon>
        <taxon>Thermococci</taxon>
        <taxon>Thermococcales</taxon>
        <taxon>Thermococcaceae</taxon>
        <taxon>Thermococcus</taxon>
    </lineage>
</organism>
<dbReference type="Pfam" id="PF13238">
    <property type="entry name" value="AAA_18"/>
    <property type="match status" value="1"/>
</dbReference>
<gene>
    <name evidence="1" type="ORF">A3L08_06675</name>
</gene>
<evidence type="ECO:0000313" key="1">
    <source>
        <dbReference type="EMBL" id="ASJ07027.1"/>
    </source>
</evidence>
<keyword evidence="2" id="KW-1185">Reference proteome</keyword>
<dbReference type="AlphaFoldDB" id="A0A218P8D1"/>
<dbReference type="EMBL" id="CP015102">
    <property type="protein sequence ID" value="ASJ07027.1"/>
    <property type="molecule type" value="Genomic_DNA"/>
</dbReference>
<name>A0A218P8D1_9EURY</name>
<reference evidence="1 2" key="1">
    <citation type="submission" date="2016-04" db="EMBL/GenBank/DDBJ databases">
        <title>Complete genome sequence of Thermococcus pacificus type strain P4.</title>
        <authorList>
            <person name="Oger P.M."/>
        </authorList>
    </citation>
    <scope>NUCLEOTIDE SEQUENCE [LARGE SCALE GENOMIC DNA]</scope>
    <source>
        <strain evidence="1 2">P-4</strain>
    </source>
</reference>
<protein>
    <recommendedName>
        <fullName evidence="3">AAA family ATPase</fullName>
    </recommendedName>
</protein>